<dbReference type="SUPFAM" id="SSF54980">
    <property type="entry name" value="EF-G C-terminal domain-like"/>
    <property type="match status" value="2"/>
</dbReference>
<name>A0ABW8ANA2_9ACTN</name>
<organism evidence="5 6">
    <name type="scientific">Spongisporangium articulatum</name>
    <dbReference type="NCBI Taxonomy" id="3362603"/>
    <lineage>
        <taxon>Bacteria</taxon>
        <taxon>Bacillati</taxon>
        <taxon>Actinomycetota</taxon>
        <taxon>Actinomycetes</taxon>
        <taxon>Kineosporiales</taxon>
        <taxon>Kineosporiaceae</taxon>
        <taxon>Spongisporangium</taxon>
    </lineage>
</organism>
<dbReference type="Gene3D" id="3.30.70.240">
    <property type="match status" value="1"/>
</dbReference>
<dbReference type="Pfam" id="PF00679">
    <property type="entry name" value="EFG_C"/>
    <property type="match status" value="1"/>
</dbReference>
<dbReference type="Gene3D" id="3.30.70.870">
    <property type="entry name" value="Elongation Factor G (Translational Gtpase), domain 3"/>
    <property type="match status" value="1"/>
</dbReference>
<dbReference type="RefSeq" id="WP_398280335.1">
    <property type="nucleotide sequence ID" value="NZ_JBITLV010000003.1"/>
</dbReference>
<reference evidence="5 6" key="1">
    <citation type="submission" date="2024-10" db="EMBL/GenBank/DDBJ databases">
        <title>The Natural Products Discovery Center: Release of the First 8490 Sequenced Strains for Exploring Actinobacteria Biosynthetic Diversity.</title>
        <authorList>
            <person name="Kalkreuter E."/>
            <person name="Kautsar S.A."/>
            <person name="Yang D."/>
            <person name="Bader C.D."/>
            <person name="Teijaro C.N."/>
            <person name="Fluegel L."/>
            <person name="Davis C.M."/>
            <person name="Simpson J.R."/>
            <person name="Lauterbach L."/>
            <person name="Steele A.D."/>
            <person name="Gui C."/>
            <person name="Meng S."/>
            <person name="Li G."/>
            <person name="Viehrig K."/>
            <person name="Ye F."/>
            <person name="Su P."/>
            <person name="Kiefer A.F."/>
            <person name="Nichols A."/>
            <person name="Cepeda A.J."/>
            <person name="Yan W."/>
            <person name="Fan B."/>
            <person name="Jiang Y."/>
            <person name="Adhikari A."/>
            <person name="Zheng C.-J."/>
            <person name="Schuster L."/>
            <person name="Cowan T.M."/>
            <person name="Smanski M.J."/>
            <person name="Chevrette M.G."/>
            <person name="De Carvalho L.P.S."/>
            <person name="Shen B."/>
        </authorList>
    </citation>
    <scope>NUCLEOTIDE SEQUENCE [LARGE SCALE GENOMIC DNA]</scope>
    <source>
        <strain evidence="5 6">NPDC049639</strain>
    </source>
</reference>
<gene>
    <name evidence="5" type="ORF">ACIB24_12395</name>
</gene>
<dbReference type="InterPro" id="IPR041095">
    <property type="entry name" value="EFG_II"/>
</dbReference>
<dbReference type="InterPro" id="IPR014721">
    <property type="entry name" value="Ribsml_uS5_D2-typ_fold_subgr"/>
</dbReference>
<dbReference type="CDD" id="cd16262">
    <property type="entry name" value="EFG_III"/>
    <property type="match status" value="1"/>
</dbReference>
<dbReference type="InterPro" id="IPR035647">
    <property type="entry name" value="EFG_III/V"/>
</dbReference>
<dbReference type="InterPro" id="IPR009022">
    <property type="entry name" value="EFG_III"/>
</dbReference>
<dbReference type="SMART" id="SM00889">
    <property type="entry name" value="EFG_IV"/>
    <property type="match status" value="1"/>
</dbReference>
<evidence type="ECO:0000256" key="1">
    <source>
        <dbReference type="ARBA" id="ARBA00022741"/>
    </source>
</evidence>
<feature type="region of interest" description="Disordered" evidence="3">
    <location>
        <begin position="1"/>
        <end position="26"/>
    </location>
</feature>
<dbReference type="InterPro" id="IPR009000">
    <property type="entry name" value="Transl_B-barrel_sf"/>
</dbReference>
<evidence type="ECO:0000313" key="5">
    <source>
        <dbReference type="EMBL" id="MFI7587865.1"/>
    </source>
</evidence>
<evidence type="ECO:0000259" key="4">
    <source>
        <dbReference type="PROSITE" id="PS51722"/>
    </source>
</evidence>
<dbReference type="Gene3D" id="2.40.30.10">
    <property type="entry name" value="Translation factors"/>
    <property type="match status" value="1"/>
</dbReference>
<dbReference type="NCBIfam" id="NF009381">
    <property type="entry name" value="PRK12740.1-5"/>
    <property type="match status" value="1"/>
</dbReference>
<dbReference type="SMART" id="SM00838">
    <property type="entry name" value="EFG_C"/>
    <property type="match status" value="1"/>
</dbReference>
<dbReference type="PANTHER" id="PTHR43261:SF6">
    <property type="entry name" value="ELONGATION FACTOR G-LIKE PROTEIN"/>
    <property type="match status" value="1"/>
</dbReference>
<dbReference type="PANTHER" id="PTHR43261">
    <property type="entry name" value="TRANSLATION ELONGATION FACTOR G-RELATED"/>
    <property type="match status" value="1"/>
</dbReference>
<dbReference type="InterPro" id="IPR005225">
    <property type="entry name" value="Small_GTP-bd"/>
</dbReference>
<dbReference type="InterPro" id="IPR047872">
    <property type="entry name" value="EFG_IV"/>
</dbReference>
<dbReference type="NCBIfam" id="NF009377">
    <property type="entry name" value="PRK12740.1-1"/>
    <property type="match status" value="1"/>
</dbReference>
<proteinExistence type="predicted"/>
<keyword evidence="2" id="KW-0342">GTP-binding</keyword>
<evidence type="ECO:0000313" key="6">
    <source>
        <dbReference type="Proteomes" id="UP001612915"/>
    </source>
</evidence>
<dbReference type="InterPro" id="IPR035649">
    <property type="entry name" value="EFG_V"/>
</dbReference>
<sequence length="704" mass="73476">MAAHANQHGPHGPASDQVRHGPPAPESIRNVVLVGHAAAGKTTLVEALLTHAGVLTRPGRVEDGTTVCDAEAVEKRLGRSVTLSVASFAFDGRTVNLVDTPGHPDFVGDVRAGLRAGDAALFVVSAMDEVDGLTRALWQECAAVGLPSAVVVTHIDQQRGDFEQTLATCRRAFGDGVQPLYLPHDRGAGLRGLLSSSDPAVRSGPERAELIEAIIQESEDDTLLERWLSGDDVEYDTLVRDLERAVARGSFHPVLPAVPPSGVGAAELLELITRGFPSPLEHPLPAVTTPDGGPRAPVGCDPDGPLVAEVLRTTSDPYVGQLSLLRIFSGRIRTGDTVHVSGHLERWTGPDRRGQGHPDHDDDERAGAVSRALGQTLTPVGCGTAGDIVAVARLAGAATGDTLSDVGAPALLEPWSIPDPLLPAALSARTSAAEEKLSSALARLAGEDPAVRVHQDPATGQLVVWTMGEAHLEVFLDRLASRHGVDVELQPVRVALRETVRGAATGHGRHVKQSGGHGQYAVCDLEIEPLEPGSGFEFVDRVVGGAVPRQFIPSVEKGVRAQLLRGVAGYPMVDLRVTLVGGKAHSVDSSDAAFAAAGALALREAAEHAGVALLEPVDAVEIEVDDEYVGAVLGDLSSRRARVTGTAPAGPGRTLVSGEVPALELTAYAPALRGLAHGTGTFRRAYARHAPMPPAVADRVLAPA</sequence>
<feature type="region of interest" description="Disordered" evidence="3">
    <location>
        <begin position="344"/>
        <end position="366"/>
    </location>
</feature>
<dbReference type="SUPFAM" id="SSF54211">
    <property type="entry name" value="Ribosomal protein S5 domain 2-like"/>
    <property type="match status" value="1"/>
</dbReference>
<protein>
    <submittedName>
        <fullName evidence="5">Elongation factor G-like protein EF-G2</fullName>
    </submittedName>
</protein>
<keyword evidence="1" id="KW-0547">Nucleotide-binding</keyword>
<dbReference type="NCBIfam" id="TIGR00231">
    <property type="entry name" value="small_GTP"/>
    <property type="match status" value="1"/>
</dbReference>
<keyword evidence="6" id="KW-1185">Reference proteome</keyword>
<dbReference type="InterPro" id="IPR000640">
    <property type="entry name" value="EFG_V-like"/>
</dbReference>
<dbReference type="InterPro" id="IPR005517">
    <property type="entry name" value="Transl_elong_EFG/EF2_IV"/>
</dbReference>
<dbReference type="Pfam" id="PF22042">
    <property type="entry name" value="EF-G_D2"/>
    <property type="match status" value="1"/>
</dbReference>
<dbReference type="Gene3D" id="3.30.230.10">
    <property type="match status" value="1"/>
</dbReference>
<dbReference type="InterPro" id="IPR027417">
    <property type="entry name" value="P-loop_NTPase"/>
</dbReference>
<dbReference type="Pfam" id="PF14492">
    <property type="entry name" value="EFG_III"/>
    <property type="match status" value="1"/>
</dbReference>
<dbReference type="EMBL" id="JBITLV010000003">
    <property type="protein sequence ID" value="MFI7587865.1"/>
    <property type="molecule type" value="Genomic_DNA"/>
</dbReference>
<dbReference type="PROSITE" id="PS51722">
    <property type="entry name" value="G_TR_2"/>
    <property type="match status" value="1"/>
</dbReference>
<dbReference type="Pfam" id="PF03764">
    <property type="entry name" value="EFG_IV"/>
    <property type="match status" value="1"/>
</dbReference>
<dbReference type="SUPFAM" id="SSF50447">
    <property type="entry name" value="Translation proteins"/>
    <property type="match status" value="1"/>
</dbReference>
<dbReference type="PRINTS" id="PR00315">
    <property type="entry name" value="ELONGATNFCT"/>
</dbReference>
<dbReference type="InterPro" id="IPR020568">
    <property type="entry name" value="Ribosomal_Su5_D2-typ_SF"/>
</dbReference>
<dbReference type="Pfam" id="PF00009">
    <property type="entry name" value="GTP_EFTU"/>
    <property type="match status" value="1"/>
</dbReference>
<dbReference type="InterPro" id="IPR053905">
    <property type="entry name" value="EF-G-like_DII"/>
</dbReference>
<dbReference type="Proteomes" id="UP001612915">
    <property type="component" value="Unassembled WGS sequence"/>
</dbReference>
<dbReference type="SUPFAM" id="SSF52540">
    <property type="entry name" value="P-loop containing nucleoside triphosphate hydrolases"/>
    <property type="match status" value="1"/>
</dbReference>
<evidence type="ECO:0000256" key="2">
    <source>
        <dbReference type="ARBA" id="ARBA00023134"/>
    </source>
</evidence>
<accession>A0ABW8ANA2</accession>
<dbReference type="InterPro" id="IPR000795">
    <property type="entry name" value="T_Tr_GTP-bd_dom"/>
</dbReference>
<feature type="domain" description="Tr-type G" evidence="4">
    <location>
        <begin position="26"/>
        <end position="280"/>
    </location>
</feature>
<dbReference type="CDD" id="cd03713">
    <property type="entry name" value="EFG_mtEFG_C"/>
    <property type="match status" value="1"/>
</dbReference>
<dbReference type="Gene3D" id="3.40.50.300">
    <property type="entry name" value="P-loop containing nucleotide triphosphate hydrolases"/>
    <property type="match status" value="1"/>
</dbReference>
<dbReference type="CDD" id="cd01434">
    <property type="entry name" value="EFG_mtEFG1_IV"/>
    <property type="match status" value="1"/>
</dbReference>
<evidence type="ECO:0000256" key="3">
    <source>
        <dbReference type="SAM" id="MobiDB-lite"/>
    </source>
</evidence>
<comment type="caution">
    <text evidence="5">The sequence shown here is derived from an EMBL/GenBank/DDBJ whole genome shotgun (WGS) entry which is preliminary data.</text>
</comment>